<keyword evidence="4" id="KW-0238">DNA-binding</keyword>
<dbReference type="SMART" id="SM00862">
    <property type="entry name" value="Trans_reg_C"/>
    <property type="match status" value="1"/>
</dbReference>
<dbReference type="Pfam" id="PF03704">
    <property type="entry name" value="BTAD"/>
    <property type="match status" value="1"/>
</dbReference>
<dbReference type="KEGG" id="sphv:F9278_34685"/>
<dbReference type="Proteomes" id="UP000327294">
    <property type="component" value="Chromosome"/>
</dbReference>
<dbReference type="AlphaFoldDB" id="A0A5P8KCE5"/>
<dbReference type="InterPro" id="IPR005158">
    <property type="entry name" value="BTAD"/>
</dbReference>
<dbReference type="Gene3D" id="1.25.40.10">
    <property type="entry name" value="Tetratricopeptide repeat domain"/>
    <property type="match status" value="1"/>
</dbReference>
<feature type="region of interest" description="Disordered" evidence="6">
    <location>
        <begin position="251"/>
        <end position="285"/>
    </location>
</feature>
<evidence type="ECO:0000256" key="1">
    <source>
        <dbReference type="ARBA" id="ARBA00005820"/>
    </source>
</evidence>
<dbReference type="InterPro" id="IPR036388">
    <property type="entry name" value="WH-like_DNA-bd_sf"/>
</dbReference>
<dbReference type="InterPro" id="IPR016032">
    <property type="entry name" value="Sig_transdc_resp-reg_C-effctor"/>
</dbReference>
<dbReference type="SMART" id="SM01043">
    <property type="entry name" value="BTAD"/>
    <property type="match status" value="1"/>
</dbReference>
<dbReference type="InterPro" id="IPR001867">
    <property type="entry name" value="OmpR/PhoB-type_DNA-bd"/>
</dbReference>
<evidence type="ECO:0000313" key="10">
    <source>
        <dbReference type="Proteomes" id="UP000327294"/>
    </source>
</evidence>
<dbReference type="SUPFAM" id="SSF48452">
    <property type="entry name" value="TPR-like"/>
    <property type="match status" value="1"/>
</dbReference>
<accession>A0A5P8KCE5</accession>
<gene>
    <name evidence="9" type="ORF">F9278_34685</name>
</gene>
<feature type="domain" description="Bacterial transcriptional activator" evidence="8">
    <location>
        <begin position="95"/>
        <end position="240"/>
    </location>
</feature>
<organism evidence="9 10">
    <name type="scientific">Streptomyces phaeolivaceus</name>
    <dbReference type="NCBI Taxonomy" id="2653200"/>
    <lineage>
        <taxon>Bacteria</taxon>
        <taxon>Bacillati</taxon>
        <taxon>Actinomycetota</taxon>
        <taxon>Actinomycetes</taxon>
        <taxon>Kitasatosporales</taxon>
        <taxon>Streptomycetaceae</taxon>
        <taxon>Streptomyces</taxon>
    </lineage>
</organism>
<reference evidence="9 10" key="1">
    <citation type="submission" date="2019-10" db="EMBL/GenBank/DDBJ databases">
        <title>Streptomyces sp. strain GY16 isolated from leaves of Broussonetia papyrifera.</title>
        <authorList>
            <person name="Mo P."/>
        </authorList>
    </citation>
    <scope>NUCLEOTIDE SEQUENCE [LARGE SCALE GENOMIC DNA]</scope>
    <source>
        <strain evidence="9 10">GY16</strain>
    </source>
</reference>
<keyword evidence="2" id="KW-0902">Two-component regulatory system</keyword>
<keyword evidence="5" id="KW-0804">Transcription</keyword>
<dbReference type="GO" id="GO:0003677">
    <property type="term" value="F:DNA binding"/>
    <property type="evidence" value="ECO:0007669"/>
    <property type="project" value="UniProtKB-KW"/>
</dbReference>
<dbReference type="Gene3D" id="1.10.10.10">
    <property type="entry name" value="Winged helix-like DNA-binding domain superfamily/Winged helix DNA-binding domain"/>
    <property type="match status" value="1"/>
</dbReference>
<name>A0A5P8KCE5_9ACTN</name>
<comment type="similarity">
    <text evidence="1">Belongs to the AfsR/DnrI/RedD regulatory family.</text>
</comment>
<dbReference type="GO" id="GO:0000160">
    <property type="term" value="P:phosphorelay signal transduction system"/>
    <property type="evidence" value="ECO:0007669"/>
    <property type="project" value="UniProtKB-KW"/>
</dbReference>
<keyword evidence="10" id="KW-1185">Reference proteome</keyword>
<evidence type="ECO:0000256" key="5">
    <source>
        <dbReference type="ARBA" id="ARBA00023163"/>
    </source>
</evidence>
<dbReference type="PANTHER" id="PTHR35807">
    <property type="entry name" value="TRANSCRIPTIONAL REGULATOR REDD-RELATED"/>
    <property type="match status" value="1"/>
</dbReference>
<dbReference type="EMBL" id="CP045096">
    <property type="protein sequence ID" value="QFR00473.1"/>
    <property type="molecule type" value="Genomic_DNA"/>
</dbReference>
<evidence type="ECO:0000256" key="3">
    <source>
        <dbReference type="ARBA" id="ARBA00023015"/>
    </source>
</evidence>
<dbReference type="SUPFAM" id="SSF46894">
    <property type="entry name" value="C-terminal effector domain of the bipartite response regulators"/>
    <property type="match status" value="1"/>
</dbReference>
<feature type="domain" description="OmpR/PhoB-type" evidence="7">
    <location>
        <begin position="14"/>
        <end position="88"/>
    </location>
</feature>
<keyword evidence="3" id="KW-0805">Transcription regulation</keyword>
<dbReference type="CDD" id="cd15831">
    <property type="entry name" value="BTAD"/>
    <property type="match status" value="1"/>
</dbReference>
<evidence type="ECO:0000256" key="6">
    <source>
        <dbReference type="SAM" id="MobiDB-lite"/>
    </source>
</evidence>
<dbReference type="PANTHER" id="PTHR35807:SF1">
    <property type="entry name" value="TRANSCRIPTIONAL REGULATOR REDD"/>
    <property type="match status" value="1"/>
</dbReference>
<proteinExistence type="inferred from homology"/>
<evidence type="ECO:0000259" key="7">
    <source>
        <dbReference type="SMART" id="SM00862"/>
    </source>
</evidence>
<evidence type="ECO:0000256" key="4">
    <source>
        <dbReference type="ARBA" id="ARBA00023125"/>
    </source>
</evidence>
<dbReference type="InterPro" id="IPR051677">
    <property type="entry name" value="AfsR-DnrI-RedD_regulator"/>
</dbReference>
<dbReference type="GO" id="GO:0006355">
    <property type="term" value="P:regulation of DNA-templated transcription"/>
    <property type="evidence" value="ECO:0007669"/>
    <property type="project" value="InterPro"/>
</dbReference>
<evidence type="ECO:0000256" key="2">
    <source>
        <dbReference type="ARBA" id="ARBA00023012"/>
    </source>
</evidence>
<evidence type="ECO:0000313" key="9">
    <source>
        <dbReference type="EMBL" id="QFR00473.1"/>
    </source>
</evidence>
<dbReference type="InterPro" id="IPR011990">
    <property type="entry name" value="TPR-like_helical_dom_sf"/>
</dbReference>
<protein>
    <submittedName>
        <fullName evidence="9">AfsR/SARP family transcriptional regulator</fullName>
    </submittedName>
</protein>
<sequence>MKYRLLGQVTLQHTKVVDIGGMKHRVLLACLLLSANRFRSIDDITESLWDCRPPKSSQNLIRLYVHQLRKRMGNSGADLMTSPGGYTLRVDPGELDLHVFETKTGHARALMATGDYESAAARFDSAFALWRAPFIFYTGSPSLDELHGPRLEDTAISAVEDHAETLLALGRWLPLTTRLRPLVERFPFRERLLGQYMLALHWSGRRVEALDVFQRLRSSLVSELGIEPSRELSALRQRIVCDDTDLAPPDVPLPALAMAGPAQPRRRVRTRQAGQGLQGALERQR</sequence>
<evidence type="ECO:0000259" key="8">
    <source>
        <dbReference type="SMART" id="SM01043"/>
    </source>
</evidence>